<name>A0AAE1XKP0_9LAMI</name>
<evidence type="ECO:0000313" key="3">
    <source>
        <dbReference type="Proteomes" id="UP001293254"/>
    </source>
</evidence>
<dbReference type="EMBL" id="JACGWO010000012">
    <property type="protein sequence ID" value="KAK4413662.1"/>
    <property type="molecule type" value="Genomic_DNA"/>
</dbReference>
<comment type="caution">
    <text evidence="2">The sequence shown here is derived from an EMBL/GenBank/DDBJ whole genome shotgun (WGS) entry which is preliminary data.</text>
</comment>
<keyword evidence="3" id="KW-1185">Reference proteome</keyword>
<feature type="region of interest" description="Disordered" evidence="1">
    <location>
        <begin position="77"/>
        <end position="130"/>
    </location>
</feature>
<feature type="region of interest" description="Disordered" evidence="1">
    <location>
        <begin position="1"/>
        <end position="24"/>
    </location>
</feature>
<reference evidence="2" key="2">
    <citation type="journal article" date="2024" name="Plant">
        <title>Genomic evolution and insights into agronomic trait innovations of Sesamum species.</title>
        <authorList>
            <person name="Miao H."/>
            <person name="Wang L."/>
            <person name="Qu L."/>
            <person name="Liu H."/>
            <person name="Sun Y."/>
            <person name="Le M."/>
            <person name="Wang Q."/>
            <person name="Wei S."/>
            <person name="Zheng Y."/>
            <person name="Lin W."/>
            <person name="Duan Y."/>
            <person name="Cao H."/>
            <person name="Xiong S."/>
            <person name="Wang X."/>
            <person name="Wei L."/>
            <person name="Li C."/>
            <person name="Ma Q."/>
            <person name="Ju M."/>
            <person name="Zhao R."/>
            <person name="Li G."/>
            <person name="Mu C."/>
            <person name="Tian Q."/>
            <person name="Mei H."/>
            <person name="Zhang T."/>
            <person name="Gao T."/>
            <person name="Zhang H."/>
        </authorList>
    </citation>
    <scope>NUCLEOTIDE SEQUENCE</scope>
    <source>
        <strain evidence="2">3651</strain>
    </source>
</reference>
<feature type="compositionally biased region" description="Basic and acidic residues" evidence="1">
    <location>
        <begin position="86"/>
        <end position="96"/>
    </location>
</feature>
<evidence type="ECO:0000313" key="2">
    <source>
        <dbReference type="EMBL" id="KAK4413662.1"/>
    </source>
</evidence>
<dbReference type="Proteomes" id="UP001293254">
    <property type="component" value="Unassembled WGS sequence"/>
</dbReference>
<accession>A0AAE1XKP0</accession>
<dbReference type="AlphaFoldDB" id="A0AAE1XKP0"/>
<organism evidence="2 3">
    <name type="scientific">Sesamum alatum</name>
    <dbReference type="NCBI Taxonomy" id="300844"/>
    <lineage>
        <taxon>Eukaryota</taxon>
        <taxon>Viridiplantae</taxon>
        <taxon>Streptophyta</taxon>
        <taxon>Embryophyta</taxon>
        <taxon>Tracheophyta</taxon>
        <taxon>Spermatophyta</taxon>
        <taxon>Magnoliopsida</taxon>
        <taxon>eudicotyledons</taxon>
        <taxon>Gunneridae</taxon>
        <taxon>Pentapetalae</taxon>
        <taxon>asterids</taxon>
        <taxon>lamiids</taxon>
        <taxon>Lamiales</taxon>
        <taxon>Pedaliaceae</taxon>
        <taxon>Sesamum</taxon>
    </lineage>
</organism>
<evidence type="ECO:0000256" key="1">
    <source>
        <dbReference type="SAM" id="MobiDB-lite"/>
    </source>
</evidence>
<protein>
    <submittedName>
        <fullName evidence="2">Uncharacterized protein</fullName>
    </submittedName>
</protein>
<reference evidence="2" key="1">
    <citation type="submission" date="2020-06" db="EMBL/GenBank/DDBJ databases">
        <authorList>
            <person name="Li T."/>
            <person name="Hu X."/>
            <person name="Zhang T."/>
            <person name="Song X."/>
            <person name="Zhang H."/>
            <person name="Dai N."/>
            <person name="Sheng W."/>
            <person name="Hou X."/>
            <person name="Wei L."/>
        </authorList>
    </citation>
    <scope>NUCLEOTIDE SEQUENCE</scope>
    <source>
        <strain evidence="2">3651</strain>
        <tissue evidence="2">Leaf</tissue>
    </source>
</reference>
<sequence length="153" mass="18098">MDETPGNPVWKKDKQVTARPSGVHPANLSVVPEIISISPNDLKNGRWREEWSFNLLPLRLTMRRWWSVRIHGVVCSRTSSHRPKLRRELFPPKEELAPPPPRHRGREREHRAPSEGINSRAVSQQEKKHRRIDEVRELSYKVDHFSRRIEDLR</sequence>
<proteinExistence type="predicted"/>
<gene>
    <name evidence="2" type="ORF">Salat_2779000</name>
</gene>